<protein>
    <submittedName>
        <fullName evidence="1">Uncharacterized protein</fullName>
    </submittedName>
</protein>
<dbReference type="EMBL" id="CP089982">
    <property type="protein sequence ID" value="WXA89903.1"/>
    <property type="molecule type" value="Genomic_DNA"/>
</dbReference>
<sequence length="383" mass="42291">MNLLSVSAFARQYDCDNDRDPNMYNCYNSIDGSYAYRSGQRGDWNRDDRLGTSGSYWWVFSGVGGDSADFYAWLANAAFTDTRAEYSANSDRMLTINQNTAPSGWSYVGSNSRPGGVQVSHGSGRTGADLIRVLANDGLTDDDEANQTSSCGQVAPLAPEVAIIQQNMLNAVDRYRDVKGAFHVFFSNNGQDDRVEFKISEQDQRSFVRTTPRGGNAVEETSSAVSSLVLYPERAMFRRSAHTPISHAPSARHFFNKACESVYVRRQDPAWAHAANEITLPSNYAFWLTDSDAKVVGQETLLSRKVTVVAGRHDWYLGTKLGASAFKMWIDDETGVLLKLSGTDDRGRVVYAIDVTDIQFDRGVGLGEFSLEEPVGWANIGLQ</sequence>
<evidence type="ECO:0000313" key="1">
    <source>
        <dbReference type="EMBL" id="WXA89903.1"/>
    </source>
</evidence>
<dbReference type="Gene3D" id="2.50.20.10">
    <property type="entry name" value="Lipoprotein localisation LolA/LolB/LppX"/>
    <property type="match status" value="1"/>
</dbReference>
<accession>A0ABZ2JXT1</accession>
<organism evidence="1 2">
    <name type="scientific">Pendulispora brunnea</name>
    <dbReference type="NCBI Taxonomy" id="2905690"/>
    <lineage>
        <taxon>Bacteria</taxon>
        <taxon>Pseudomonadati</taxon>
        <taxon>Myxococcota</taxon>
        <taxon>Myxococcia</taxon>
        <taxon>Myxococcales</taxon>
        <taxon>Sorangiineae</taxon>
        <taxon>Pendulisporaceae</taxon>
        <taxon>Pendulispora</taxon>
    </lineage>
</organism>
<gene>
    <name evidence="1" type="ORF">LZC95_25780</name>
</gene>
<name>A0ABZ2JXT1_9BACT</name>
<keyword evidence="2" id="KW-1185">Reference proteome</keyword>
<reference evidence="1 2" key="1">
    <citation type="submission" date="2021-12" db="EMBL/GenBank/DDBJ databases">
        <title>Discovery of the Pendulisporaceae a myxobacterial family with distinct sporulation behavior and unique specialized metabolism.</title>
        <authorList>
            <person name="Garcia R."/>
            <person name="Popoff A."/>
            <person name="Bader C.D."/>
            <person name="Loehr J."/>
            <person name="Walesch S."/>
            <person name="Walt C."/>
            <person name="Boldt J."/>
            <person name="Bunk B."/>
            <person name="Haeckl F.J.F.P.J."/>
            <person name="Gunesch A.P."/>
            <person name="Birkelbach J."/>
            <person name="Nuebel U."/>
            <person name="Pietschmann T."/>
            <person name="Bach T."/>
            <person name="Mueller R."/>
        </authorList>
    </citation>
    <scope>NUCLEOTIDE SEQUENCE [LARGE SCALE GENOMIC DNA]</scope>
    <source>
        <strain evidence="1 2">MSr12523</strain>
    </source>
</reference>
<proteinExistence type="predicted"/>
<dbReference type="Proteomes" id="UP001379533">
    <property type="component" value="Chromosome"/>
</dbReference>
<dbReference type="RefSeq" id="WP_394840517.1">
    <property type="nucleotide sequence ID" value="NZ_CP089982.1"/>
</dbReference>
<evidence type="ECO:0000313" key="2">
    <source>
        <dbReference type="Proteomes" id="UP001379533"/>
    </source>
</evidence>